<comment type="caution">
    <text evidence="7">The sequence shown here is derived from an EMBL/GenBank/DDBJ whole genome shotgun (WGS) entry which is preliminary data.</text>
</comment>
<evidence type="ECO:0000256" key="2">
    <source>
        <dbReference type="ARBA" id="ARBA00022771"/>
    </source>
</evidence>
<sequence length="449" mass="50460">ALTGAYVTDIVFQVHGYNISSSAASRAKLELVKFLYGRVDAAFEKLESYFDSLRLQNPGIYAHVETFLGHFYRSVCIPAFSIAAMPHCQNLIALDGAHLKDLMNVNGVLLVASAKDPNNHIIVLAVAVVPAENHSNWEWFIGHLIKSELMPTDTVIVSDRQKGLIKACQQMCPHIPHRFCMRHIVANIKASGTYLTPEHEGALYKLARSDSQDTYDLQYNRVLKVNPGAALYVDKIPKVNWVTFAFPRPTFDNVTSNLSEAANSWLGEDLRSSDIVTLHFKYLMHMLKNINARRTVCQSWPQDGISPVHARQFDKLNVMSTKIAVEVSDPGKTYLAMFYDMHTQGAHLWRLVDLEASTCQCRMWFDQKKPCIHAVACMNSVGVNPLVHFDATYSIARFRKLYVGTVVPVPPLDLERDTHCTVPLPCENEFSTTKPGPKPKKRKKSKGMT</sequence>
<organism evidence="7 8">
    <name type="scientific">Aphanomyces astaci</name>
    <name type="common">Crayfish plague agent</name>
    <dbReference type="NCBI Taxonomy" id="112090"/>
    <lineage>
        <taxon>Eukaryota</taxon>
        <taxon>Sar</taxon>
        <taxon>Stramenopiles</taxon>
        <taxon>Oomycota</taxon>
        <taxon>Saprolegniomycetes</taxon>
        <taxon>Saprolegniales</taxon>
        <taxon>Verrucalvaceae</taxon>
        <taxon>Aphanomyces</taxon>
    </lineage>
</organism>
<reference evidence="7 8" key="1">
    <citation type="submission" date="2019-06" db="EMBL/GenBank/DDBJ databases">
        <title>Genomics analysis of Aphanomyces spp. identifies a new class of oomycete effector associated with host adaptation.</title>
        <authorList>
            <person name="Gaulin E."/>
        </authorList>
    </citation>
    <scope>NUCLEOTIDE SEQUENCE [LARGE SCALE GENOMIC DNA]</scope>
    <source>
        <strain evidence="7 8">E</strain>
    </source>
</reference>
<dbReference type="EMBL" id="VJMI01015161">
    <property type="protein sequence ID" value="KAF0732020.1"/>
    <property type="molecule type" value="Genomic_DNA"/>
</dbReference>
<keyword evidence="2 4" id="KW-0863">Zinc-finger</keyword>
<dbReference type="InterPro" id="IPR007527">
    <property type="entry name" value="Znf_SWIM"/>
</dbReference>
<evidence type="ECO:0000256" key="4">
    <source>
        <dbReference type="PROSITE-ProRule" id="PRU00325"/>
    </source>
</evidence>
<dbReference type="AlphaFoldDB" id="A0A6A5ACZ3"/>
<dbReference type="PANTHER" id="PTHR31973:SF187">
    <property type="entry name" value="MUTATOR TRANSPOSASE MUDRA PROTEIN"/>
    <property type="match status" value="1"/>
</dbReference>
<accession>A0A6A5ACZ3</accession>
<dbReference type="VEuPathDB" id="FungiDB:H257_01606"/>
<keyword evidence="3" id="KW-0862">Zinc</keyword>
<dbReference type="GO" id="GO:0008270">
    <property type="term" value="F:zinc ion binding"/>
    <property type="evidence" value="ECO:0007669"/>
    <property type="project" value="UniProtKB-KW"/>
</dbReference>
<feature type="compositionally biased region" description="Basic residues" evidence="5">
    <location>
        <begin position="437"/>
        <end position="449"/>
    </location>
</feature>
<feature type="non-terminal residue" evidence="7">
    <location>
        <position position="1"/>
    </location>
</feature>
<evidence type="ECO:0000259" key="6">
    <source>
        <dbReference type="PROSITE" id="PS50966"/>
    </source>
</evidence>
<evidence type="ECO:0000256" key="3">
    <source>
        <dbReference type="ARBA" id="ARBA00022833"/>
    </source>
</evidence>
<dbReference type="Pfam" id="PF10551">
    <property type="entry name" value="MULE"/>
    <property type="match status" value="1"/>
</dbReference>
<protein>
    <recommendedName>
        <fullName evidence="6">SWIM-type domain-containing protein</fullName>
    </recommendedName>
</protein>
<gene>
    <name evidence="7" type="ORF">AaE_009238</name>
</gene>
<evidence type="ECO:0000313" key="8">
    <source>
        <dbReference type="Proteomes" id="UP000469452"/>
    </source>
</evidence>
<evidence type="ECO:0000256" key="1">
    <source>
        <dbReference type="ARBA" id="ARBA00022723"/>
    </source>
</evidence>
<feature type="domain" description="SWIM-type" evidence="6">
    <location>
        <begin position="350"/>
        <end position="382"/>
    </location>
</feature>
<proteinExistence type="predicted"/>
<dbReference type="InterPro" id="IPR006564">
    <property type="entry name" value="Znf_PMZ"/>
</dbReference>
<feature type="region of interest" description="Disordered" evidence="5">
    <location>
        <begin position="429"/>
        <end position="449"/>
    </location>
</feature>
<name>A0A6A5ACZ3_APHAT</name>
<keyword evidence="1" id="KW-0479">Metal-binding</keyword>
<evidence type="ECO:0000313" key="7">
    <source>
        <dbReference type="EMBL" id="KAF0732020.1"/>
    </source>
</evidence>
<dbReference type="PANTHER" id="PTHR31973">
    <property type="entry name" value="POLYPROTEIN, PUTATIVE-RELATED"/>
    <property type="match status" value="1"/>
</dbReference>
<dbReference type="InterPro" id="IPR018289">
    <property type="entry name" value="MULE_transposase_dom"/>
</dbReference>
<dbReference type="SMART" id="SM00575">
    <property type="entry name" value="ZnF_PMZ"/>
    <property type="match status" value="1"/>
</dbReference>
<dbReference type="PROSITE" id="PS50966">
    <property type="entry name" value="ZF_SWIM"/>
    <property type="match status" value="1"/>
</dbReference>
<dbReference type="Proteomes" id="UP000469452">
    <property type="component" value="Unassembled WGS sequence"/>
</dbReference>
<evidence type="ECO:0000256" key="5">
    <source>
        <dbReference type="SAM" id="MobiDB-lite"/>
    </source>
</evidence>